<keyword evidence="6" id="KW-0456">Lyase</keyword>
<organism evidence="11 12">
    <name type="scientific">Rhodospira trueperi</name>
    <dbReference type="NCBI Taxonomy" id="69960"/>
    <lineage>
        <taxon>Bacteria</taxon>
        <taxon>Pseudomonadati</taxon>
        <taxon>Pseudomonadota</taxon>
        <taxon>Alphaproteobacteria</taxon>
        <taxon>Rhodospirillales</taxon>
        <taxon>Rhodospirillaceae</taxon>
        <taxon>Rhodospira</taxon>
    </lineage>
</organism>
<reference evidence="11 12" key="1">
    <citation type="submission" date="2016-10" db="EMBL/GenBank/DDBJ databases">
        <authorList>
            <person name="de Groot N.N."/>
        </authorList>
    </citation>
    <scope>NUCLEOTIDE SEQUENCE [LARGE SCALE GENOMIC DNA]</scope>
    <source>
        <strain evidence="11 12">ATCC 700224</strain>
    </source>
</reference>
<evidence type="ECO:0000256" key="4">
    <source>
        <dbReference type="ARBA" id="ARBA00023141"/>
    </source>
</evidence>
<dbReference type="GO" id="GO:0005737">
    <property type="term" value="C:cytoplasm"/>
    <property type="evidence" value="ECO:0007669"/>
    <property type="project" value="TreeGrafter"/>
</dbReference>
<dbReference type="Pfam" id="PF00800">
    <property type="entry name" value="PDT"/>
    <property type="match status" value="1"/>
</dbReference>
<dbReference type="OrthoDB" id="9802281at2"/>
<dbReference type="STRING" id="69960.SAMN05421720_110149"/>
<evidence type="ECO:0000256" key="8">
    <source>
        <dbReference type="PIRSR" id="PIRSR001500-2"/>
    </source>
</evidence>
<evidence type="ECO:0000256" key="5">
    <source>
        <dbReference type="ARBA" id="ARBA00023222"/>
    </source>
</evidence>
<evidence type="ECO:0000259" key="9">
    <source>
        <dbReference type="PROSITE" id="PS51171"/>
    </source>
</evidence>
<dbReference type="GO" id="GO:0004664">
    <property type="term" value="F:prephenate dehydratase activity"/>
    <property type="evidence" value="ECO:0007669"/>
    <property type="project" value="UniProtKB-EC"/>
</dbReference>
<keyword evidence="12" id="KW-1185">Reference proteome</keyword>
<dbReference type="AlphaFoldDB" id="A0A1G7F7H2"/>
<comment type="catalytic activity">
    <reaction evidence="7">
        <text>prephenate + H(+) = 3-phenylpyruvate + CO2 + H2O</text>
        <dbReference type="Rhea" id="RHEA:21648"/>
        <dbReference type="ChEBI" id="CHEBI:15377"/>
        <dbReference type="ChEBI" id="CHEBI:15378"/>
        <dbReference type="ChEBI" id="CHEBI:16526"/>
        <dbReference type="ChEBI" id="CHEBI:18005"/>
        <dbReference type="ChEBI" id="CHEBI:29934"/>
        <dbReference type="EC" id="4.2.1.51"/>
    </reaction>
</comment>
<dbReference type="CDD" id="cd13631">
    <property type="entry name" value="PBP2_Ct-PDT_like"/>
    <property type="match status" value="1"/>
</dbReference>
<evidence type="ECO:0000256" key="6">
    <source>
        <dbReference type="ARBA" id="ARBA00023239"/>
    </source>
</evidence>
<dbReference type="PROSITE" id="PS51671">
    <property type="entry name" value="ACT"/>
    <property type="match status" value="1"/>
</dbReference>
<accession>A0A1G7F7H2</accession>
<proteinExistence type="predicted"/>
<feature type="domain" description="ACT" evidence="10">
    <location>
        <begin position="209"/>
        <end position="286"/>
    </location>
</feature>
<keyword evidence="5" id="KW-0584">Phenylalanine biosynthesis</keyword>
<dbReference type="GO" id="GO:0009094">
    <property type="term" value="P:L-phenylalanine biosynthetic process"/>
    <property type="evidence" value="ECO:0007669"/>
    <property type="project" value="UniProtKB-UniPathway"/>
</dbReference>
<evidence type="ECO:0000256" key="1">
    <source>
        <dbReference type="ARBA" id="ARBA00004741"/>
    </source>
</evidence>
<dbReference type="NCBIfam" id="NF008866">
    <property type="entry name" value="PRK11899.1"/>
    <property type="match status" value="1"/>
</dbReference>
<dbReference type="InterPro" id="IPR045865">
    <property type="entry name" value="ACT-like_dom_sf"/>
</dbReference>
<dbReference type="SUPFAM" id="SSF55021">
    <property type="entry name" value="ACT-like"/>
    <property type="match status" value="1"/>
</dbReference>
<dbReference type="PROSITE" id="PS00857">
    <property type="entry name" value="PREPHENATE_DEHYDR_1"/>
    <property type="match status" value="1"/>
</dbReference>
<dbReference type="Gene3D" id="3.30.70.260">
    <property type="match status" value="1"/>
</dbReference>
<sequence>MSEPSPDATTNAAATLPKPVIAFQGLPGAYSHACCLAAYPNMDPLSRAAFEDVMAAVRDGKALYAMIPIDNSVAGRVADIHHLLPGSGLHIVAEHFLRVNHHLLAVPGASMEDLRTVESHVHALSQCRRLLRELGLTPVVTADTAGAARDVAARGNKSVAAIGSALSAEIYGLESLRANIEDEEHNTTRFIVMAREPVSPRPDVEAVTSFVFRVRNVPAALYKALGGFATNGVNMTKLESYQVDGTFVAAQFYAEVEGRPDDRPVAYALEELRFFTHEVSILGVYPAHPYRFEARRRALEAERRTWP</sequence>
<evidence type="ECO:0000256" key="2">
    <source>
        <dbReference type="ARBA" id="ARBA00013147"/>
    </source>
</evidence>
<evidence type="ECO:0000259" key="10">
    <source>
        <dbReference type="PROSITE" id="PS51671"/>
    </source>
</evidence>
<dbReference type="UniPathway" id="UPA00121">
    <property type="reaction ID" value="UER00345"/>
</dbReference>
<keyword evidence="3" id="KW-0028">Amino-acid biosynthesis</keyword>
<dbReference type="PANTHER" id="PTHR21022:SF19">
    <property type="entry name" value="PREPHENATE DEHYDRATASE-RELATED"/>
    <property type="match status" value="1"/>
</dbReference>
<evidence type="ECO:0000256" key="7">
    <source>
        <dbReference type="ARBA" id="ARBA00047848"/>
    </source>
</evidence>
<feature type="domain" description="Prephenate dehydratase" evidence="9">
    <location>
        <begin position="20"/>
        <end position="195"/>
    </location>
</feature>
<comment type="pathway">
    <text evidence="1">Amino-acid biosynthesis; L-phenylalanine biosynthesis; phenylpyruvate from prephenate: step 1/1.</text>
</comment>
<evidence type="ECO:0000256" key="3">
    <source>
        <dbReference type="ARBA" id="ARBA00022605"/>
    </source>
</evidence>
<gene>
    <name evidence="11" type="ORF">SAMN05421720_110149</name>
</gene>
<dbReference type="InterPro" id="IPR002912">
    <property type="entry name" value="ACT_dom"/>
</dbReference>
<dbReference type="EC" id="4.2.1.51" evidence="2"/>
<keyword evidence="4" id="KW-0057">Aromatic amino acid biosynthesis</keyword>
<feature type="site" description="Essential for prephenate dehydratase activity" evidence="8">
    <location>
        <position position="188"/>
    </location>
</feature>
<evidence type="ECO:0000313" key="11">
    <source>
        <dbReference type="EMBL" id="SDE71829.1"/>
    </source>
</evidence>
<dbReference type="Proteomes" id="UP000199412">
    <property type="component" value="Unassembled WGS sequence"/>
</dbReference>
<dbReference type="PANTHER" id="PTHR21022">
    <property type="entry name" value="PREPHENATE DEHYDRATASE P PROTEIN"/>
    <property type="match status" value="1"/>
</dbReference>
<dbReference type="EMBL" id="FNAP01000010">
    <property type="protein sequence ID" value="SDE71829.1"/>
    <property type="molecule type" value="Genomic_DNA"/>
</dbReference>
<dbReference type="SUPFAM" id="SSF53850">
    <property type="entry name" value="Periplasmic binding protein-like II"/>
    <property type="match status" value="1"/>
</dbReference>
<dbReference type="InterPro" id="IPR018528">
    <property type="entry name" value="Preph_deHydtase_CS"/>
</dbReference>
<dbReference type="InterPro" id="IPR001086">
    <property type="entry name" value="Preph_deHydtase"/>
</dbReference>
<dbReference type="RefSeq" id="WP_092787212.1">
    <property type="nucleotide sequence ID" value="NZ_FNAP01000010.1"/>
</dbReference>
<dbReference type="PROSITE" id="PS51171">
    <property type="entry name" value="PREPHENATE_DEHYDR_3"/>
    <property type="match status" value="1"/>
</dbReference>
<name>A0A1G7F7H2_9PROT</name>
<dbReference type="Gene3D" id="3.40.190.10">
    <property type="entry name" value="Periplasmic binding protein-like II"/>
    <property type="match status" value="2"/>
</dbReference>
<evidence type="ECO:0000313" key="12">
    <source>
        <dbReference type="Proteomes" id="UP000199412"/>
    </source>
</evidence>
<dbReference type="InterPro" id="IPR008242">
    <property type="entry name" value="Chor_mutase/pphenate_deHydtase"/>
</dbReference>
<dbReference type="CDD" id="cd04905">
    <property type="entry name" value="ACT_CM-PDT"/>
    <property type="match status" value="1"/>
</dbReference>
<dbReference type="PIRSF" id="PIRSF001500">
    <property type="entry name" value="Chor_mut_pdt_Ppr"/>
    <property type="match status" value="1"/>
</dbReference>
<protein>
    <recommendedName>
        <fullName evidence="2">prephenate dehydratase</fullName>
        <ecNumber evidence="2">4.2.1.51</ecNumber>
    </recommendedName>
</protein>